<organism evidence="1 2">
    <name type="scientific">Serratia oryzae</name>
    <dbReference type="NCBI Taxonomy" id="2034155"/>
    <lineage>
        <taxon>Bacteria</taxon>
        <taxon>Pseudomonadati</taxon>
        <taxon>Pseudomonadota</taxon>
        <taxon>Gammaproteobacteria</taxon>
        <taxon>Enterobacterales</taxon>
        <taxon>Yersiniaceae</taxon>
        <taxon>Serratia</taxon>
    </lineage>
</organism>
<accession>A0A1S8CPF0</accession>
<dbReference type="OrthoDB" id="7225452at2"/>
<dbReference type="PROSITE" id="PS51257">
    <property type="entry name" value="PROKAR_LIPOPROTEIN"/>
    <property type="match status" value="1"/>
</dbReference>
<protein>
    <recommendedName>
        <fullName evidence="3">Lipoprotein SmpA/OmlA domain-containing protein</fullName>
    </recommendedName>
</protein>
<dbReference type="RefSeq" id="WP_076940838.1">
    <property type="nucleotide sequence ID" value="NZ_MOXD01000002.1"/>
</dbReference>
<evidence type="ECO:0008006" key="3">
    <source>
        <dbReference type="Google" id="ProtNLM"/>
    </source>
</evidence>
<dbReference type="EMBL" id="MOXD01000002">
    <property type="protein sequence ID" value="OMQ25569.1"/>
    <property type="molecule type" value="Genomic_DNA"/>
</dbReference>
<gene>
    <name evidence="1" type="ORF">BMI79_04465</name>
</gene>
<proteinExistence type="predicted"/>
<reference evidence="1 2" key="1">
    <citation type="submission" date="2016-11" db="EMBL/GenBank/DDBJ databases">
        <title>Rahnella oryzae sp. nov., isolated from rice root.</title>
        <authorList>
            <person name="Zhang X.-X."/>
            <person name="Zhang J."/>
        </authorList>
    </citation>
    <scope>NUCLEOTIDE SEQUENCE [LARGE SCALE GENOMIC DNA]</scope>
    <source>
        <strain evidence="1 2">J11-6</strain>
    </source>
</reference>
<dbReference type="AlphaFoldDB" id="A0A1S8CPF0"/>
<comment type="caution">
    <text evidence="1">The sequence shown here is derived from an EMBL/GenBank/DDBJ whole genome shotgun (WGS) entry which is preliminary data.</text>
</comment>
<keyword evidence="2" id="KW-1185">Reference proteome</keyword>
<evidence type="ECO:0000313" key="2">
    <source>
        <dbReference type="Proteomes" id="UP000216021"/>
    </source>
</evidence>
<name>A0A1S8CPF0_9GAMM</name>
<dbReference type="Proteomes" id="UP000216021">
    <property type="component" value="Unassembled WGS sequence"/>
</dbReference>
<sequence>MRMYLWSVMVVLLLVGCSSMGEDKFSASYVKAHVIAKQTTKAQVQAIYGVPDDQTVRSDGTVSWEYEVRGNLSTASSIVGYIPGANAVSSALGMANTASNASDSATKASAKMSGSTEYHANRLYIDFDSAGVVKHWFM</sequence>
<evidence type="ECO:0000313" key="1">
    <source>
        <dbReference type="EMBL" id="OMQ25569.1"/>
    </source>
</evidence>